<feature type="compositionally biased region" description="Low complexity" evidence="5">
    <location>
        <begin position="11"/>
        <end position="25"/>
    </location>
</feature>
<dbReference type="Pfam" id="PF23011">
    <property type="entry name" value="PHD-1st_NSD"/>
    <property type="match status" value="1"/>
</dbReference>
<evidence type="ECO:0000313" key="7">
    <source>
        <dbReference type="EMBL" id="GHP05303.1"/>
    </source>
</evidence>
<feature type="region of interest" description="Disordered" evidence="5">
    <location>
        <begin position="1"/>
        <end position="25"/>
    </location>
</feature>
<comment type="caution">
    <text evidence="7">The sequence shown here is derived from an EMBL/GenBank/DDBJ whole genome shotgun (WGS) entry which is preliminary data.</text>
</comment>
<sequence length="806" mass="88129">MAAAEPLKAEPTAARSTVATAAAPAPQQNLWPAEPYWTHVGPDRWFQKLRDIPGVSADEWRVLDGLTYGSQLCFFVEGFEQLLSQKLGNDSKAKHAEVDPDATRIRAEAFPHSLTRAIEKVRFVRMSLCILNPVRQPPAPTKPAPGWLKATITLWFEAVAELGFKSHDGEQGCVDVTCYPGNDADAFLVKLSTYDSVALSTFMDRKQHSVTCRKTGRKGLAVYDPLDDTGRFDFSPWRCLKVRWDDKPDEGFAQPTSPWDLCNVDGKRSENYSAVDEQPGTWMHGMGGRRPLLPHEAPFSGLPTSAHGRIPGPPPPPPPGTCPPPPPPSSSSGRPLPKSRKDPSAYAAAHHATAQAKKGATKVPTGEHHEYACALCADGGSLLLCEGTCMRSFHVECLRNSGIEVPEGDAPFYCDQCQTQSHVCSHCGLSGTPMDPTMRCSMHNCGLHFHLRCVKKLFKYRFGKGNNPGDGEKGFTCHAHYCANCRMSGDALRLKQCYVCRRSFHQECLYDEHNVFSLNTGAYNVTSGAAIIKCAECVSAKERHGNGDANPKRIVRYHIPLETYEKSHGWVHELASNGSIVQSKELKGRPLFTFGTHQKGGGVDFLTPPPVANKLHTFLQLSPPKLTPPSDRPGATHGTAEAIDDEEDDGMPHVQLRQSRFHEPPVVLNGEPVTNDLVGRRLRHNDVFQVGAIVYVYTAPNCGGPSPQALATMPLPRNRMPTWRGMARNLKRKAEVQKRGGVVCEVENDIQLEFYDAPVDEVNEAAERVASAKARLPPAPIFPMAVAAVPPESPAAMAVAVPPDSP</sequence>
<feature type="domain" description="PHD-type" evidence="6">
    <location>
        <begin position="370"/>
        <end position="420"/>
    </location>
</feature>
<accession>A0A830HFN0</accession>
<feature type="compositionally biased region" description="Low complexity" evidence="5">
    <location>
        <begin position="345"/>
        <end position="361"/>
    </location>
</feature>
<keyword evidence="8" id="KW-1185">Reference proteome</keyword>
<evidence type="ECO:0000313" key="8">
    <source>
        <dbReference type="Proteomes" id="UP000660262"/>
    </source>
</evidence>
<evidence type="ECO:0000256" key="5">
    <source>
        <dbReference type="SAM" id="MobiDB-lite"/>
    </source>
</evidence>
<dbReference type="Pfam" id="PF22908">
    <property type="entry name" value="PHD_NSD"/>
    <property type="match status" value="1"/>
</dbReference>
<reference evidence="7" key="1">
    <citation type="submission" date="2020-10" db="EMBL/GenBank/DDBJ databases">
        <title>Unveiling of a novel bifunctional photoreceptor, Dualchrome1, isolated from a cosmopolitan green alga.</title>
        <authorList>
            <person name="Suzuki S."/>
            <person name="Kawachi M."/>
        </authorList>
    </citation>
    <scope>NUCLEOTIDE SEQUENCE</scope>
    <source>
        <strain evidence="7">NIES 2893</strain>
    </source>
</reference>
<evidence type="ECO:0000259" key="6">
    <source>
        <dbReference type="PROSITE" id="PS50016"/>
    </source>
</evidence>
<name>A0A830HFN0_9CHLO</name>
<dbReference type="CDD" id="cd15565">
    <property type="entry name" value="PHD2_NSD"/>
    <property type="match status" value="1"/>
</dbReference>
<dbReference type="OrthoDB" id="567945at2759"/>
<dbReference type="PROSITE" id="PS01359">
    <property type="entry name" value="ZF_PHD_1"/>
    <property type="match status" value="1"/>
</dbReference>
<dbReference type="Proteomes" id="UP000660262">
    <property type="component" value="Unassembled WGS sequence"/>
</dbReference>
<dbReference type="InterPro" id="IPR011011">
    <property type="entry name" value="Znf_FYVE_PHD"/>
</dbReference>
<dbReference type="InterPro" id="IPR055198">
    <property type="entry name" value="NSD_PHD"/>
</dbReference>
<keyword evidence="3" id="KW-0862">Zinc</keyword>
<dbReference type="InterPro" id="IPR059153">
    <property type="entry name" value="NSD_PHD-1st"/>
</dbReference>
<dbReference type="InterPro" id="IPR019786">
    <property type="entry name" value="Zinc_finger_PHD-type_CS"/>
</dbReference>
<dbReference type="AlphaFoldDB" id="A0A830HFN0"/>
<dbReference type="SMART" id="SM00249">
    <property type="entry name" value="PHD"/>
    <property type="match status" value="3"/>
</dbReference>
<dbReference type="PROSITE" id="PS50016">
    <property type="entry name" value="ZF_PHD_2"/>
    <property type="match status" value="1"/>
</dbReference>
<keyword evidence="1" id="KW-0479">Metal-binding</keyword>
<feature type="region of interest" description="Disordered" evidence="5">
    <location>
        <begin position="622"/>
        <end position="646"/>
    </location>
</feature>
<evidence type="ECO:0000256" key="3">
    <source>
        <dbReference type="ARBA" id="ARBA00022833"/>
    </source>
</evidence>
<evidence type="ECO:0000256" key="2">
    <source>
        <dbReference type="ARBA" id="ARBA00022771"/>
    </source>
</evidence>
<dbReference type="PANTHER" id="PTHR46235:SF3">
    <property type="entry name" value="PHD FINGER-CONTAINING PROTEIN DDB_G0268158"/>
    <property type="match status" value="1"/>
</dbReference>
<organism evidence="7 8">
    <name type="scientific">Pycnococcus provasolii</name>
    <dbReference type="NCBI Taxonomy" id="41880"/>
    <lineage>
        <taxon>Eukaryota</taxon>
        <taxon>Viridiplantae</taxon>
        <taxon>Chlorophyta</taxon>
        <taxon>Pseudoscourfieldiophyceae</taxon>
        <taxon>Pseudoscourfieldiales</taxon>
        <taxon>Pycnococcaceae</taxon>
        <taxon>Pycnococcus</taxon>
    </lineage>
</organism>
<dbReference type="SUPFAM" id="SSF57903">
    <property type="entry name" value="FYVE/PHD zinc finger"/>
    <property type="match status" value="1"/>
</dbReference>
<dbReference type="InterPro" id="IPR001965">
    <property type="entry name" value="Znf_PHD"/>
</dbReference>
<evidence type="ECO:0000256" key="4">
    <source>
        <dbReference type="PROSITE-ProRule" id="PRU00146"/>
    </source>
</evidence>
<dbReference type="InterPro" id="IPR013083">
    <property type="entry name" value="Znf_RING/FYVE/PHD"/>
</dbReference>
<keyword evidence="2 4" id="KW-0863">Zinc-finger</keyword>
<gene>
    <name evidence="7" type="ORF">PPROV_000405500</name>
</gene>
<feature type="compositionally biased region" description="Pro residues" evidence="5">
    <location>
        <begin position="311"/>
        <end position="329"/>
    </location>
</feature>
<proteinExistence type="predicted"/>
<protein>
    <recommendedName>
        <fullName evidence="6">PHD-type domain-containing protein</fullName>
    </recommendedName>
</protein>
<feature type="region of interest" description="Disordered" evidence="5">
    <location>
        <begin position="272"/>
        <end position="361"/>
    </location>
</feature>
<dbReference type="GO" id="GO:0008270">
    <property type="term" value="F:zinc ion binding"/>
    <property type="evidence" value="ECO:0007669"/>
    <property type="project" value="UniProtKB-KW"/>
</dbReference>
<dbReference type="InterPro" id="IPR019787">
    <property type="entry name" value="Znf_PHD-finger"/>
</dbReference>
<dbReference type="Gene3D" id="3.30.40.10">
    <property type="entry name" value="Zinc/RING finger domain, C3HC4 (zinc finger)"/>
    <property type="match status" value="2"/>
</dbReference>
<evidence type="ECO:0000256" key="1">
    <source>
        <dbReference type="ARBA" id="ARBA00022723"/>
    </source>
</evidence>
<dbReference type="PANTHER" id="PTHR46235">
    <property type="entry name" value="PHD FINGER-CONTAINING PROTEIN DDB_G0268158"/>
    <property type="match status" value="1"/>
</dbReference>
<dbReference type="EMBL" id="BNJQ01000010">
    <property type="protein sequence ID" value="GHP05303.1"/>
    <property type="molecule type" value="Genomic_DNA"/>
</dbReference>